<dbReference type="Pfam" id="PF00550">
    <property type="entry name" value="PP-binding"/>
    <property type="match status" value="1"/>
</dbReference>
<name>A0A1H6D890_9ACTN</name>
<dbReference type="SUPFAM" id="SSF56801">
    <property type="entry name" value="Acetyl-CoA synthetase-like"/>
    <property type="match status" value="1"/>
</dbReference>
<dbReference type="InterPro" id="IPR009081">
    <property type="entry name" value="PP-bd_ACP"/>
</dbReference>
<feature type="domain" description="Carrier" evidence="5">
    <location>
        <begin position="938"/>
        <end position="1013"/>
    </location>
</feature>
<gene>
    <name evidence="6" type="ORF">SAMN05216223_112130</name>
</gene>
<protein>
    <submittedName>
        <fullName evidence="6">Amino acid adenylation domain-containing protein</fullName>
    </submittedName>
</protein>
<evidence type="ECO:0000256" key="4">
    <source>
        <dbReference type="SAM" id="MobiDB-lite"/>
    </source>
</evidence>
<dbReference type="Gene3D" id="3.30.559.10">
    <property type="entry name" value="Chloramphenicol acetyltransferase-like domain"/>
    <property type="match status" value="1"/>
</dbReference>
<dbReference type="Gene3D" id="3.30.559.30">
    <property type="entry name" value="Nonribosomal peptide synthetase, condensation domain"/>
    <property type="match status" value="1"/>
</dbReference>
<dbReference type="SUPFAM" id="SSF52777">
    <property type="entry name" value="CoA-dependent acyltransferases"/>
    <property type="match status" value="2"/>
</dbReference>
<dbReference type="InterPro" id="IPR020806">
    <property type="entry name" value="PKS_PP-bd"/>
</dbReference>
<dbReference type="InterPro" id="IPR025110">
    <property type="entry name" value="AMP-bd_C"/>
</dbReference>
<sequence length="1018" mass="105239">MWFAQRTWGLGAAYHMPLAVHLDGAVDVPALRAAVAAVLVRHPVLGRAVVERDGEPYLVPAPVPPSLAEADGDPDDVLRAESLRPFDLAAGPLARFTLVRRPGGVSLIVVAHHVVFDGTSKDVLVHDLAAAYRGALDTESLPLAAGPDDRAASELSAAREFWAGHRHGRTEPVLPGLRPGVDDPAAGTVAVGLPGGLPDAAAALGVTTFELLLAGWFALLHRYGDGAPVVGVDLGTRTGATRSAVGPFVNELPVGVGRHATFRETAAATRARLRATYPFRAVPLGRAVPGLAPRPSVAPTSVSYRKRAGDPVFDGLASTVDWALPPHAVRALVHLQVVDGPGGPVARLHYRTARFGAAEATRIAADLAALLAEVHGRPDAPLGGTGTAGALRGPVRPVPDVTVPDLVAARAAKAPDAVAVVGPDGTRLSYAELDAWAGRIAAGLRGAGVAPGALVALSLRRGPALVAAVLGAWRAGAAYVPLDPEHPLERRSFVVRDSGAVLVVTEGEDGGEDGDGPGAGDRVPVWHVEDAWSQAPEPASRATPDGLAYVIHTSGSTGRPKGVAVPHRALVNVVGAVGDVVGSSAEDRWLALTPLSFDIAGLELFLPLVNGGRVVLAGDGAGRDGAAVAAQVAREGVTHVQATPTGWRLLLAADVRWPGVTALTGGETLTPALARELRPRLGRLVNMYGPTETTIWSTCWEVPAGPPADEPSTDEGSPAEPSTEERSAAEPAATAPFTVPIGRPLANTTVSVHAEDGSPVPEGVVGELWIGGLGLATGYLGDDDLTARRFPTGQGGRRYRTGDLVRLRDGELEFVGRTDTQVKVRGHRVELGEVEARLAELPDVRAAAVVLRGDVLVGYVEGTADPADLRGQLARTLPAPMLPARFVAVSEWPTTPNGKLDRDALPEPPPLHPAADTPAPSAGTSAGTSTDTPGDPEDGAGTTLTRIGDIWCEVLRVEAVGPDDDLFDLGGHSLVIAQIAARIRDRLGVDVPLDHFYDAPTLAEIAAVVEKLGGSAAC</sequence>
<keyword evidence="3" id="KW-0597">Phosphoprotein</keyword>
<dbReference type="InterPro" id="IPR006162">
    <property type="entry name" value="Ppantetheine_attach_site"/>
</dbReference>
<reference evidence="6 7" key="1">
    <citation type="submission" date="2016-10" db="EMBL/GenBank/DDBJ databases">
        <authorList>
            <person name="de Groot N.N."/>
        </authorList>
    </citation>
    <scope>NUCLEOTIDE SEQUENCE [LARGE SCALE GENOMIC DNA]</scope>
    <source>
        <strain evidence="6 7">CGMCC 4.2023</strain>
    </source>
</reference>
<dbReference type="InterPro" id="IPR010071">
    <property type="entry name" value="AA_adenyl_dom"/>
</dbReference>
<dbReference type="GO" id="GO:0043041">
    <property type="term" value="P:amino acid activation for nonribosomal peptide biosynthetic process"/>
    <property type="evidence" value="ECO:0007669"/>
    <property type="project" value="TreeGrafter"/>
</dbReference>
<comment type="cofactor">
    <cofactor evidence="1">
        <name>pantetheine 4'-phosphate</name>
        <dbReference type="ChEBI" id="CHEBI:47942"/>
    </cofactor>
</comment>
<evidence type="ECO:0000256" key="3">
    <source>
        <dbReference type="ARBA" id="ARBA00022553"/>
    </source>
</evidence>
<dbReference type="EMBL" id="FNVU01000012">
    <property type="protein sequence ID" value="SEG80945.1"/>
    <property type="molecule type" value="Genomic_DNA"/>
</dbReference>
<dbReference type="Proteomes" id="UP000236754">
    <property type="component" value="Unassembled WGS sequence"/>
</dbReference>
<dbReference type="PANTHER" id="PTHR45527">
    <property type="entry name" value="NONRIBOSOMAL PEPTIDE SYNTHETASE"/>
    <property type="match status" value="1"/>
</dbReference>
<dbReference type="NCBIfam" id="TIGR01733">
    <property type="entry name" value="AA-adenyl-dom"/>
    <property type="match status" value="1"/>
</dbReference>
<evidence type="ECO:0000259" key="5">
    <source>
        <dbReference type="PROSITE" id="PS50075"/>
    </source>
</evidence>
<feature type="compositionally biased region" description="Low complexity" evidence="4">
    <location>
        <begin position="913"/>
        <end position="933"/>
    </location>
</feature>
<dbReference type="SUPFAM" id="SSF47336">
    <property type="entry name" value="ACP-like"/>
    <property type="match status" value="1"/>
</dbReference>
<accession>A0A1H6D890</accession>
<feature type="region of interest" description="Disordered" evidence="4">
    <location>
        <begin position="700"/>
        <end position="742"/>
    </location>
</feature>
<dbReference type="PROSITE" id="PS00455">
    <property type="entry name" value="AMP_BINDING"/>
    <property type="match status" value="1"/>
</dbReference>
<dbReference type="InterPro" id="IPR000873">
    <property type="entry name" value="AMP-dep_synth/lig_dom"/>
</dbReference>
<dbReference type="InterPro" id="IPR023213">
    <property type="entry name" value="CAT-like_dom_sf"/>
</dbReference>
<dbReference type="InterPro" id="IPR036736">
    <property type="entry name" value="ACP-like_sf"/>
</dbReference>
<dbReference type="OrthoDB" id="2472181at2"/>
<dbReference type="Gene3D" id="3.30.300.30">
    <property type="match status" value="1"/>
</dbReference>
<dbReference type="Pfam" id="PF00501">
    <property type="entry name" value="AMP-binding"/>
    <property type="match status" value="1"/>
</dbReference>
<dbReference type="GO" id="GO:0005737">
    <property type="term" value="C:cytoplasm"/>
    <property type="evidence" value="ECO:0007669"/>
    <property type="project" value="TreeGrafter"/>
</dbReference>
<dbReference type="PROSITE" id="PS00012">
    <property type="entry name" value="PHOSPHOPANTETHEINE"/>
    <property type="match status" value="1"/>
</dbReference>
<dbReference type="Pfam" id="PF00668">
    <property type="entry name" value="Condensation"/>
    <property type="match status" value="1"/>
</dbReference>
<keyword evidence="2" id="KW-0596">Phosphopantetheine</keyword>
<dbReference type="GO" id="GO:0003824">
    <property type="term" value="F:catalytic activity"/>
    <property type="evidence" value="ECO:0007669"/>
    <property type="project" value="InterPro"/>
</dbReference>
<dbReference type="Gene3D" id="2.30.38.10">
    <property type="entry name" value="Luciferase, Domain 3"/>
    <property type="match status" value="1"/>
</dbReference>
<feature type="region of interest" description="Disordered" evidence="4">
    <location>
        <begin position="892"/>
        <end position="943"/>
    </location>
</feature>
<evidence type="ECO:0000256" key="2">
    <source>
        <dbReference type="ARBA" id="ARBA00022450"/>
    </source>
</evidence>
<dbReference type="InterPro" id="IPR001242">
    <property type="entry name" value="Condensation_dom"/>
</dbReference>
<dbReference type="GO" id="GO:0031177">
    <property type="term" value="F:phosphopantetheine binding"/>
    <property type="evidence" value="ECO:0007669"/>
    <property type="project" value="InterPro"/>
</dbReference>
<dbReference type="SMART" id="SM00823">
    <property type="entry name" value="PKS_PP"/>
    <property type="match status" value="1"/>
</dbReference>
<dbReference type="InterPro" id="IPR020845">
    <property type="entry name" value="AMP-binding_CS"/>
</dbReference>
<proteinExistence type="predicted"/>
<dbReference type="PANTHER" id="PTHR45527:SF1">
    <property type="entry name" value="FATTY ACID SYNTHASE"/>
    <property type="match status" value="1"/>
</dbReference>
<evidence type="ECO:0000313" key="7">
    <source>
        <dbReference type="Proteomes" id="UP000236754"/>
    </source>
</evidence>
<dbReference type="Pfam" id="PF13193">
    <property type="entry name" value="AMP-binding_C"/>
    <property type="match status" value="1"/>
</dbReference>
<evidence type="ECO:0000313" key="6">
    <source>
        <dbReference type="EMBL" id="SEG80945.1"/>
    </source>
</evidence>
<evidence type="ECO:0000256" key="1">
    <source>
        <dbReference type="ARBA" id="ARBA00001957"/>
    </source>
</evidence>
<dbReference type="Gene3D" id="3.40.50.980">
    <property type="match status" value="2"/>
</dbReference>
<keyword evidence="7" id="KW-1185">Reference proteome</keyword>
<dbReference type="PROSITE" id="PS50075">
    <property type="entry name" value="CARRIER"/>
    <property type="match status" value="1"/>
</dbReference>
<organism evidence="6 7">
    <name type="scientific">Actinacidiphila yanglinensis</name>
    <dbReference type="NCBI Taxonomy" id="310779"/>
    <lineage>
        <taxon>Bacteria</taxon>
        <taxon>Bacillati</taxon>
        <taxon>Actinomycetota</taxon>
        <taxon>Actinomycetes</taxon>
        <taxon>Kitasatosporales</taxon>
        <taxon>Streptomycetaceae</taxon>
        <taxon>Actinacidiphila</taxon>
    </lineage>
</organism>
<dbReference type="InterPro" id="IPR045851">
    <property type="entry name" value="AMP-bd_C_sf"/>
</dbReference>
<dbReference type="GO" id="GO:0044550">
    <property type="term" value="P:secondary metabolite biosynthetic process"/>
    <property type="evidence" value="ECO:0007669"/>
    <property type="project" value="TreeGrafter"/>
</dbReference>
<dbReference type="GO" id="GO:0008610">
    <property type="term" value="P:lipid biosynthetic process"/>
    <property type="evidence" value="ECO:0007669"/>
    <property type="project" value="UniProtKB-ARBA"/>
</dbReference>
<dbReference type="Gene3D" id="1.10.1200.10">
    <property type="entry name" value="ACP-like"/>
    <property type="match status" value="1"/>
</dbReference>
<dbReference type="AlphaFoldDB" id="A0A1H6D890"/>
<dbReference type="CDD" id="cd05930">
    <property type="entry name" value="A_NRPS"/>
    <property type="match status" value="1"/>
</dbReference>
<dbReference type="GO" id="GO:0017000">
    <property type="term" value="P:antibiotic biosynthetic process"/>
    <property type="evidence" value="ECO:0007669"/>
    <property type="project" value="UniProtKB-ARBA"/>
</dbReference>